<evidence type="ECO:0000256" key="5">
    <source>
        <dbReference type="ARBA" id="ARBA00022679"/>
    </source>
</evidence>
<feature type="transmembrane region" description="Helical" evidence="10">
    <location>
        <begin position="292"/>
        <end position="314"/>
    </location>
</feature>
<accession>A0A4S4LMX3</accession>
<feature type="region of interest" description="Disordered" evidence="11">
    <location>
        <begin position="782"/>
        <end position="816"/>
    </location>
</feature>
<organism evidence="12 13">
    <name type="scientific">Bondarzewia mesenterica</name>
    <dbReference type="NCBI Taxonomy" id="1095465"/>
    <lineage>
        <taxon>Eukaryota</taxon>
        <taxon>Fungi</taxon>
        <taxon>Dikarya</taxon>
        <taxon>Basidiomycota</taxon>
        <taxon>Agaricomycotina</taxon>
        <taxon>Agaricomycetes</taxon>
        <taxon>Russulales</taxon>
        <taxon>Bondarzewiaceae</taxon>
        <taxon>Bondarzewia</taxon>
    </lineage>
</organism>
<dbReference type="Pfam" id="PF03901">
    <property type="entry name" value="Glyco_transf_22"/>
    <property type="match status" value="1"/>
</dbReference>
<keyword evidence="5" id="KW-0808">Transferase</keyword>
<comment type="subcellular location">
    <subcellularLocation>
        <location evidence="1 10">Endoplasmic reticulum membrane</location>
        <topology evidence="1 10">Multi-pass membrane protein</topology>
    </subcellularLocation>
</comment>
<dbReference type="GO" id="GO:0005789">
    <property type="term" value="C:endoplasmic reticulum membrane"/>
    <property type="evidence" value="ECO:0007669"/>
    <property type="project" value="UniProtKB-SubCell"/>
</dbReference>
<evidence type="ECO:0000256" key="1">
    <source>
        <dbReference type="ARBA" id="ARBA00004477"/>
    </source>
</evidence>
<evidence type="ECO:0000256" key="3">
    <source>
        <dbReference type="ARBA" id="ARBA00007063"/>
    </source>
</evidence>
<dbReference type="GO" id="GO:0006487">
    <property type="term" value="P:protein N-linked glycosylation"/>
    <property type="evidence" value="ECO:0007669"/>
    <property type="project" value="TreeGrafter"/>
</dbReference>
<comment type="caution">
    <text evidence="12">The sequence shown here is derived from an EMBL/GenBank/DDBJ whole genome shotgun (WGS) entry which is preliminary data.</text>
</comment>
<evidence type="ECO:0000256" key="9">
    <source>
        <dbReference type="ARBA" id="ARBA00023136"/>
    </source>
</evidence>
<gene>
    <name evidence="12" type="ORF">EW146_g6729</name>
</gene>
<feature type="transmembrane region" description="Helical" evidence="10">
    <location>
        <begin position="335"/>
        <end position="364"/>
    </location>
</feature>
<evidence type="ECO:0000256" key="4">
    <source>
        <dbReference type="ARBA" id="ARBA00022676"/>
    </source>
</evidence>
<keyword evidence="6 10" id="KW-0812">Transmembrane</keyword>
<sequence length="816" mass="91645">MRHQHVIAREVGDTGFGSSLPPASVMANVQTLRLRRPNDGAPKPAEPPKRHTGILQDQLRRAARPPWCPSFSMAIRILLLVRITAAIGYGFQTWETSPVYAIRSWAYIILYYIPAKLLSWVLHVPGKRPGFFSVRITLAVASSICEARLYETVKQKINNRVARYMFFMLVTSAGMWNASIGINAFFFSPDSVIDFMIALLPSSFAMYATTLACSFAFVPASNLNGRRTFAATLLFATGAIVGWPFALAIAIPFVIEELFVFAGDRVSASAKGNWLINRWTRLLLCGGAAMQIAIPVILIDTFFYGKVVAVPWNIIKYNVFPDMARGPNLYGTEPWYFYILNLLLNFNALLPLALLAIPALFVTYRIDRRRLGSAQGSTEESSPFTILGLRLLPLYLWLGILTAQAHKEERFMFPAYPLICFNAAVTLYLIRGWMEVAFIKSTNSPYKASKTPIFRLTTLSVITIASIISISRILALWKYYHTPMTIMFNFENEELPRLLNVTGFLPHPLPPPGTVVVHKQGEEEDPIDLTPIKEFGLRLCIGKEWYRFPGHYLVPDGVRVDWIKSNFDGQLPAHFMETHGGLRSRIAGTSIIPKGLNDYNMEEPMHYVDVSICDYLMDLDFPHDPVSSVYEPRWAVQTDTWDRVSCLPFLDARHSSVLTRTLWLPGETWQTTNTYGDYCLLRNNRNVEQKIESTHIGLTARRPGLQKSNISGFSRNHHMSPALTISYNLHPPEGTQSSGLNPTAMHRFKLSGPEGGGYKNHYEALRAAILDARTQTGDELTAWRDAVGKREETKEANSAAGKGSDEADEEDEEVAE</sequence>
<feature type="transmembrane region" description="Helical" evidence="10">
    <location>
        <begin position="230"/>
        <end position="255"/>
    </location>
</feature>
<dbReference type="InterPro" id="IPR005599">
    <property type="entry name" value="GPI_mannosylTrfase"/>
</dbReference>
<evidence type="ECO:0000313" key="13">
    <source>
        <dbReference type="Proteomes" id="UP000310158"/>
    </source>
</evidence>
<feature type="transmembrane region" description="Helical" evidence="10">
    <location>
        <begin position="415"/>
        <end position="433"/>
    </location>
</feature>
<keyword evidence="7 10" id="KW-0256">Endoplasmic reticulum</keyword>
<dbReference type="PANTHER" id="PTHR22760:SF2">
    <property type="entry name" value="ALPHA-1,2-MANNOSYLTRANSFERASE ALG9"/>
    <property type="match status" value="1"/>
</dbReference>
<feature type="transmembrane region" description="Helical" evidence="10">
    <location>
        <begin position="192"/>
        <end position="218"/>
    </location>
</feature>
<reference evidence="12 13" key="1">
    <citation type="submission" date="2019-02" db="EMBL/GenBank/DDBJ databases">
        <title>Genome sequencing of the rare red list fungi Bondarzewia mesenterica.</title>
        <authorList>
            <person name="Buettner E."/>
            <person name="Kellner H."/>
        </authorList>
    </citation>
    <scope>NUCLEOTIDE SEQUENCE [LARGE SCALE GENOMIC DNA]</scope>
    <source>
        <strain evidence="12 13">DSM 108281</strain>
    </source>
</reference>
<dbReference type="UniPathway" id="UPA00378"/>
<feature type="transmembrane region" description="Helical" evidence="10">
    <location>
        <begin position="453"/>
        <end position="477"/>
    </location>
</feature>
<feature type="compositionally biased region" description="Acidic residues" evidence="11">
    <location>
        <begin position="806"/>
        <end position="816"/>
    </location>
</feature>
<keyword evidence="4 10" id="KW-0328">Glycosyltransferase</keyword>
<keyword evidence="9 10" id="KW-0472">Membrane</keyword>
<keyword evidence="8 10" id="KW-1133">Transmembrane helix</keyword>
<dbReference type="EC" id="2.4.1.-" evidence="10"/>
<keyword evidence="13" id="KW-1185">Reference proteome</keyword>
<name>A0A4S4LMX3_9AGAM</name>
<evidence type="ECO:0000313" key="12">
    <source>
        <dbReference type="EMBL" id="THH13499.1"/>
    </source>
</evidence>
<dbReference type="AlphaFoldDB" id="A0A4S4LMX3"/>
<evidence type="ECO:0000256" key="11">
    <source>
        <dbReference type="SAM" id="MobiDB-lite"/>
    </source>
</evidence>
<protein>
    <recommendedName>
        <fullName evidence="10">Mannosyltransferase</fullName>
        <ecNumber evidence="10">2.4.1.-</ecNumber>
    </recommendedName>
</protein>
<comment type="pathway">
    <text evidence="2">Protein modification; protein glycosylation.</text>
</comment>
<evidence type="ECO:0000256" key="8">
    <source>
        <dbReference type="ARBA" id="ARBA00022989"/>
    </source>
</evidence>
<proteinExistence type="inferred from homology"/>
<evidence type="ECO:0000256" key="6">
    <source>
        <dbReference type="ARBA" id="ARBA00022692"/>
    </source>
</evidence>
<feature type="transmembrane region" description="Helical" evidence="10">
    <location>
        <begin position="104"/>
        <end position="122"/>
    </location>
</feature>
<evidence type="ECO:0000256" key="7">
    <source>
        <dbReference type="ARBA" id="ARBA00022824"/>
    </source>
</evidence>
<feature type="transmembrane region" description="Helical" evidence="10">
    <location>
        <begin position="164"/>
        <end position="186"/>
    </location>
</feature>
<feature type="compositionally biased region" description="Basic and acidic residues" evidence="11">
    <location>
        <begin position="786"/>
        <end position="795"/>
    </location>
</feature>
<feature type="transmembrane region" description="Helical" evidence="10">
    <location>
        <begin position="73"/>
        <end position="92"/>
    </location>
</feature>
<comment type="similarity">
    <text evidence="3 10">Belongs to the glycosyltransferase 22 family.</text>
</comment>
<dbReference type="Proteomes" id="UP000310158">
    <property type="component" value="Unassembled WGS sequence"/>
</dbReference>
<dbReference type="GO" id="GO:0000026">
    <property type="term" value="F:alpha-1,2-mannosyltransferase activity"/>
    <property type="evidence" value="ECO:0007669"/>
    <property type="project" value="TreeGrafter"/>
</dbReference>
<evidence type="ECO:0000256" key="10">
    <source>
        <dbReference type="RuleBase" id="RU363075"/>
    </source>
</evidence>
<dbReference type="EMBL" id="SGPL01000349">
    <property type="protein sequence ID" value="THH13499.1"/>
    <property type="molecule type" value="Genomic_DNA"/>
</dbReference>
<dbReference type="PANTHER" id="PTHR22760">
    <property type="entry name" value="GLYCOSYLTRANSFERASE"/>
    <property type="match status" value="1"/>
</dbReference>
<dbReference type="OrthoDB" id="497541at2759"/>
<evidence type="ECO:0000256" key="2">
    <source>
        <dbReference type="ARBA" id="ARBA00004922"/>
    </source>
</evidence>